<dbReference type="EMBL" id="JAYMYS010000001">
    <property type="protein sequence ID" value="KAK7411521.1"/>
    <property type="molecule type" value="Genomic_DNA"/>
</dbReference>
<reference evidence="1 2" key="1">
    <citation type="submission" date="2024-01" db="EMBL/GenBank/DDBJ databases">
        <title>The genomes of 5 underutilized Papilionoideae crops provide insights into root nodulation and disease resistanc.</title>
        <authorList>
            <person name="Jiang F."/>
        </authorList>
    </citation>
    <scope>NUCLEOTIDE SEQUENCE [LARGE SCALE GENOMIC DNA]</scope>
    <source>
        <strain evidence="1">DUOXIRENSHENG_FW03</strain>
        <tissue evidence="1">Leaves</tissue>
    </source>
</reference>
<organism evidence="1 2">
    <name type="scientific">Psophocarpus tetragonolobus</name>
    <name type="common">Winged bean</name>
    <name type="synonym">Dolichos tetragonolobus</name>
    <dbReference type="NCBI Taxonomy" id="3891"/>
    <lineage>
        <taxon>Eukaryota</taxon>
        <taxon>Viridiplantae</taxon>
        <taxon>Streptophyta</taxon>
        <taxon>Embryophyta</taxon>
        <taxon>Tracheophyta</taxon>
        <taxon>Spermatophyta</taxon>
        <taxon>Magnoliopsida</taxon>
        <taxon>eudicotyledons</taxon>
        <taxon>Gunneridae</taxon>
        <taxon>Pentapetalae</taxon>
        <taxon>rosids</taxon>
        <taxon>fabids</taxon>
        <taxon>Fabales</taxon>
        <taxon>Fabaceae</taxon>
        <taxon>Papilionoideae</taxon>
        <taxon>50 kb inversion clade</taxon>
        <taxon>NPAAA clade</taxon>
        <taxon>indigoferoid/millettioid clade</taxon>
        <taxon>Phaseoleae</taxon>
        <taxon>Psophocarpus</taxon>
    </lineage>
</organism>
<dbReference type="Proteomes" id="UP001386955">
    <property type="component" value="Unassembled WGS sequence"/>
</dbReference>
<dbReference type="AlphaFoldDB" id="A0AAN9TC14"/>
<accession>A0AAN9TC14</accession>
<name>A0AAN9TC14_PSOTE</name>
<sequence length="143" mass="16863">MGLRFCWYKDIKLLLRESKCAPVASIFTNPASHDFLMHMNVDVIARVRNLMGRKWEVYLDTTPRDSQFFQPHVSVFLVCHCNNIAHFDIKCKFHTTYDRLEYTLVNHSHSRVSIFRRGGAWRDQFPLSSAWLKEAIFSIITRP</sequence>
<evidence type="ECO:0000313" key="2">
    <source>
        <dbReference type="Proteomes" id="UP001386955"/>
    </source>
</evidence>
<protein>
    <submittedName>
        <fullName evidence="1">Uncharacterized protein</fullName>
    </submittedName>
</protein>
<evidence type="ECO:0000313" key="1">
    <source>
        <dbReference type="EMBL" id="KAK7411521.1"/>
    </source>
</evidence>
<proteinExistence type="predicted"/>
<comment type="caution">
    <text evidence="1">The sequence shown here is derived from an EMBL/GenBank/DDBJ whole genome shotgun (WGS) entry which is preliminary data.</text>
</comment>
<keyword evidence="2" id="KW-1185">Reference proteome</keyword>
<gene>
    <name evidence="1" type="ORF">VNO78_02955</name>
</gene>